<dbReference type="PANTHER" id="PTHR45631">
    <property type="entry name" value="OS07G0107800 PROTEIN-RELATED"/>
    <property type="match status" value="1"/>
</dbReference>
<sequence>MAIKEAYMIDRVDWQGDPCFPLSTWTGLQCNNDNPPRIISLNLSSSQLSGNIAVSLLNLRAIQSLDLSNNELTGAVPAAFAPLPNLTILYLSRNKLTGAVPYSLKEKSNNGQLQLRNLVSLVGYCNEQENMALVYEYMANGNLKDQFLENSTNMLNWRARLQIAVDAAQGLEYLHNGCRPPIVHRDLKSSNILLTENLQAKIADFGLSKAFATEGDSHVITDPAGTPGYIDPEYVFKLNVNILSQCLFS</sequence>
<evidence type="ECO:0000313" key="17">
    <source>
        <dbReference type="Proteomes" id="UP000694918"/>
    </source>
</evidence>
<keyword evidence="8" id="KW-0677">Repeat</keyword>
<evidence type="ECO:0000256" key="7">
    <source>
        <dbReference type="ARBA" id="ARBA00022729"/>
    </source>
</evidence>
<dbReference type="SUPFAM" id="SSF52058">
    <property type="entry name" value="L domain-like"/>
    <property type="match status" value="1"/>
</dbReference>
<evidence type="ECO:0000256" key="8">
    <source>
        <dbReference type="ARBA" id="ARBA00022737"/>
    </source>
</evidence>
<keyword evidence="4" id="KW-0433">Leucine-rich repeat</keyword>
<evidence type="ECO:0000256" key="12">
    <source>
        <dbReference type="ARBA" id="ARBA00022989"/>
    </source>
</evidence>
<dbReference type="Gene3D" id="3.80.10.10">
    <property type="entry name" value="Ribonuclease Inhibitor"/>
    <property type="match status" value="1"/>
</dbReference>
<dbReference type="FunFam" id="1.10.510.10:FF:001023">
    <property type="entry name" value="Os07g0541700 protein"/>
    <property type="match status" value="1"/>
</dbReference>
<evidence type="ECO:0000256" key="5">
    <source>
        <dbReference type="ARBA" id="ARBA00022679"/>
    </source>
</evidence>
<dbReference type="InterPro" id="IPR000719">
    <property type="entry name" value="Prot_kinase_dom"/>
</dbReference>
<accession>A0AAJ6T280</accession>
<dbReference type="Gene3D" id="3.30.200.20">
    <property type="entry name" value="Phosphorylase Kinase, domain 1"/>
    <property type="match status" value="1"/>
</dbReference>
<keyword evidence="13" id="KW-0472">Membrane</keyword>
<keyword evidence="10" id="KW-0418">Kinase</keyword>
<dbReference type="PRINTS" id="PR00019">
    <property type="entry name" value="LEURICHRPT"/>
</dbReference>
<dbReference type="KEGG" id="peu:105109787"/>
<dbReference type="InterPro" id="IPR001611">
    <property type="entry name" value="Leu-rich_rpt"/>
</dbReference>
<proteinExistence type="predicted"/>
<keyword evidence="6" id="KW-0812">Transmembrane</keyword>
<dbReference type="GeneID" id="105109787"/>
<dbReference type="EC" id="2.7.11.1" evidence="2"/>
<keyword evidence="5" id="KW-0808">Transferase</keyword>
<evidence type="ECO:0000256" key="3">
    <source>
        <dbReference type="ARBA" id="ARBA00022527"/>
    </source>
</evidence>
<evidence type="ECO:0000256" key="14">
    <source>
        <dbReference type="ARBA" id="ARBA00047899"/>
    </source>
</evidence>
<feature type="domain" description="Protein kinase" evidence="16">
    <location>
        <begin position="1"/>
        <end position="249"/>
    </location>
</feature>
<dbReference type="Proteomes" id="UP000694918">
    <property type="component" value="Unplaced"/>
</dbReference>
<dbReference type="InterPro" id="IPR003591">
    <property type="entry name" value="Leu-rich_rpt_typical-subtyp"/>
</dbReference>
<comment type="catalytic activity">
    <reaction evidence="15">
        <text>L-seryl-[protein] + ATP = O-phospho-L-seryl-[protein] + ADP + H(+)</text>
        <dbReference type="Rhea" id="RHEA:17989"/>
        <dbReference type="Rhea" id="RHEA-COMP:9863"/>
        <dbReference type="Rhea" id="RHEA-COMP:11604"/>
        <dbReference type="ChEBI" id="CHEBI:15378"/>
        <dbReference type="ChEBI" id="CHEBI:29999"/>
        <dbReference type="ChEBI" id="CHEBI:30616"/>
        <dbReference type="ChEBI" id="CHEBI:83421"/>
        <dbReference type="ChEBI" id="CHEBI:456216"/>
        <dbReference type="EC" id="2.7.11.1"/>
    </reaction>
</comment>
<dbReference type="Gene3D" id="1.10.510.10">
    <property type="entry name" value="Transferase(Phosphotransferase) domain 1"/>
    <property type="match status" value="1"/>
</dbReference>
<comment type="subcellular location">
    <subcellularLocation>
        <location evidence="1">Membrane</location>
        <topology evidence="1">Single-pass membrane protein</topology>
    </subcellularLocation>
</comment>
<dbReference type="InterPro" id="IPR008271">
    <property type="entry name" value="Ser/Thr_kinase_AS"/>
</dbReference>
<gene>
    <name evidence="18" type="primary">LOC105109787</name>
</gene>
<evidence type="ECO:0000256" key="11">
    <source>
        <dbReference type="ARBA" id="ARBA00022840"/>
    </source>
</evidence>
<dbReference type="Pfam" id="PF07714">
    <property type="entry name" value="PK_Tyr_Ser-Thr"/>
    <property type="match status" value="1"/>
</dbReference>
<dbReference type="InterPro" id="IPR001245">
    <property type="entry name" value="Ser-Thr/Tyr_kinase_cat_dom"/>
</dbReference>
<name>A0AAJ6T280_POPEU</name>
<keyword evidence="3" id="KW-0723">Serine/threonine-protein kinase</keyword>
<dbReference type="FunFam" id="3.80.10.10:FF:000129">
    <property type="entry name" value="Leucine-rich repeat receptor-like kinase"/>
    <property type="match status" value="1"/>
</dbReference>
<protein>
    <recommendedName>
        <fullName evidence="2">non-specific serine/threonine protein kinase</fullName>
        <ecNumber evidence="2">2.7.11.1</ecNumber>
    </recommendedName>
</protein>
<organism evidence="17 18">
    <name type="scientific">Populus euphratica</name>
    <name type="common">Euphrates poplar</name>
    <dbReference type="NCBI Taxonomy" id="75702"/>
    <lineage>
        <taxon>Eukaryota</taxon>
        <taxon>Viridiplantae</taxon>
        <taxon>Streptophyta</taxon>
        <taxon>Embryophyta</taxon>
        <taxon>Tracheophyta</taxon>
        <taxon>Spermatophyta</taxon>
        <taxon>Magnoliopsida</taxon>
        <taxon>eudicotyledons</taxon>
        <taxon>Gunneridae</taxon>
        <taxon>Pentapetalae</taxon>
        <taxon>rosids</taxon>
        <taxon>fabids</taxon>
        <taxon>Malpighiales</taxon>
        <taxon>Salicaceae</taxon>
        <taxon>Saliceae</taxon>
        <taxon>Populus</taxon>
    </lineage>
</organism>
<keyword evidence="11" id="KW-0067">ATP-binding</keyword>
<dbReference type="Pfam" id="PF13855">
    <property type="entry name" value="LRR_8"/>
    <property type="match status" value="1"/>
</dbReference>
<keyword evidence="9" id="KW-0547">Nucleotide-binding</keyword>
<dbReference type="SUPFAM" id="SSF56112">
    <property type="entry name" value="Protein kinase-like (PK-like)"/>
    <property type="match status" value="1"/>
</dbReference>
<evidence type="ECO:0000256" key="4">
    <source>
        <dbReference type="ARBA" id="ARBA00022614"/>
    </source>
</evidence>
<evidence type="ECO:0000313" key="18">
    <source>
        <dbReference type="RefSeq" id="XP_011002904.1"/>
    </source>
</evidence>
<comment type="catalytic activity">
    <reaction evidence="14">
        <text>L-threonyl-[protein] + ATP = O-phospho-L-threonyl-[protein] + ADP + H(+)</text>
        <dbReference type="Rhea" id="RHEA:46608"/>
        <dbReference type="Rhea" id="RHEA-COMP:11060"/>
        <dbReference type="Rhea" id="RHEA-COMP:11605"/>
        <dbReference type="ChEBI" id="CHEBI:15378"/>
        <dbReference type="ChEBI" id="CHEBI:30013"/>
        <dbReference type="ChEBI" id="CHEBI:30616"/>
        <dbReference type="ChEBI" id="CHEBI:61977"/>
        <dbReference type="ChEBI" id="CHEBI:456216"/>
        <dbReference type="EC" id="2.7.11.1"/>
    </reaction>
</comment>
<reference evidence="18" key="1">
    <citation type="submission" date="2025-08" db="UniProtKB">
        <authorList>
            <consortium name="RefSeq"/>
        </authorList>
    </citation>
    <scope>IDENTIFICATION</scope>
</reference>
<keyword evidence="12" id="KW-1133">Transmembrane helix</keyword>
<dbReference type="PANTHER" id="PTHR45631:SF212">
    <property type="entry name" value="PROTEIN KINASE DOMAIN-CONTAINING PROTEIN"/>
    <property type="match status" value="1"/>
</dbReference>
<dbReference type="InterPro" id="IPR011009">
    <property type="entry name" value="Kinase-like_dom_sf"/>
</dbReference>
<evidence type="ECO:0000256" key="6">
    <source>
        <dbReference type="ARBA" id="ARBA00022692"/>
    </source>
</evidence>
<dbReference type="GO" id="GO:0005524">
    <property type="term" value="F:ATP binding"/>
    <property type="evidence" value="ECO:0007669"/>
    <property type="project" value="UniProtKB-KW"/>
</dbReference>
<dbReference type="SMART" id="SM00369">
    <property type="entry name" value="LRR_TYP"/>
    <property type="match status" value="2"/>
</dbReference>
<dbReference type="RefSeq" id="XP_011002904.1">
    <property type="nucleotide sequence ID" value="XM_011004602.1"/>
</dbReference>
<evidence type="ECO:0000256" key="10">
    <source>
        <dbReference type="ARBA" id="ARBA00022777"/>
    </source>
</evidence>
<evidence type="ECO:0000256" key="1">
    <source>
        <dbReference type="ARBA" id="ARBA00004167"/>
    </source>
</evidence>
<evidence type="ECO:0000256" key="15">
    <source>
        <dbReference type="ARBA" id="ARBA00048679"/>
    </source>
</evidence>
<evidence type="ECO:0000256" key="13">
    <source>
        <dbReference type="ARBA" id="ARBA00023136"/>
    </source>
</evidence>
<evidence type="ECO:0000256" key="2">
    <source>
        <dbReference type="ARBA" id="ARBA00012513"/>
    </source>
</evidence>
<dbReference type="AlphaFoldDB" id="A0AAJ6T280"/>
<keyword evidence="17" id="KW-1185">Reference proteome</keyword>
<dbReference type="PROSITE" id="PS00108">
    <property type="entry name" value="PROTEIN_KINASE_ST"/>
    <property type="match status" value="1"/>
</dbReference>
<dbReference type="GO" id="GO:0016020">
    <property type="term" value="C:membrane"/>
    <property type="evidence" value="ECO:0007669"/>
    <property type="project" value="UniProtKB-SubCell"/>
</dbReference>
<evidence type="ECO:0000259" key="16">
    <source>
        <dbReference type="PROSITE" id="PS50011"/>
    </source>
</evidence>
<dbReference type="SMART" id="SM00220">
    <property type="entry name" value="S_TKc"/>
    <property type="match status" value="1"/>
</dbReference>
<evidence type="ECO:0000256" key="9">
    <source>
        <dbReference type="ARBA" id="ARBA00022741"/>
    </source>
</evidence>
<dbReference type="PROSITE" id="PS50011">
    <property type="entry name" value="PROTEIN_KINASE_DOM"/>
    <property type="match status" value="1"/>
</dbReference>
<keyword evidence="7" id="KW-0732">Signal</keyword>
<dbReference type="GO" id="GO:0004674">
    <property type="term" value="F:protein serine/threonine kinase activity"/>
    <property type="evidence" value="ECO:0007669"/>
    <property type="project" value="UniProtKB-KW"/>
</dbReference>
<dbReference type="InterPro" id="IPR032675">
    <property type="entry name" value="LRR_dom_sf"/>
</dbReference>